<organism evidence="1 2">
    <name type="scientific">Tropilaelaps mercedesae</name>
    <dbReference type="NCBI Taxonomy" id="418985"/>
    <lineage>
        <taxon>Eukaryota</taxon>
        <taxon>Metazoa</taxon>
        <taxon>Ecdysozoa</taxon>
        <taxon>Arthropoda</taxon>
        <taxon>Chelicerata</taxon>
        <taxon>Arachnida</taxon>
        <taxon>Acari</taxon>
        <taxon>Parasitiformes</taxon>
        <taxon>Mesostigmata</taxon>
        <taxon>Gamasina</taxon>
        <taxon>Dermanyssoidea</taxon>
        <taxon>Laelapidae</taxon>
        <taxon>Tropilaelaps</taxon>
    </lineage>
</organism>
<dbReference type="EMBL" id="MNPL01023304">
    <property type="protein sequence ID" value="OQR68815.1"/>
    <property type="molecule type" value="Genomic_DNA"/>
</dbReference>
<evidence type="ECO:0000313" key="1">
    <source>
        <dbReference type="EMBL" id="OQR68815.1"/>
    </source>
</evidence>
<name>A0A1V9X5F3_9ACAR</name>
<protein>
    <submittedName>
        <fullName evidence="1">Uncharacterized protein</fullName>
    </submittedName>
</protein>
<dbReference type="InParanoid" id="A0A1V9X5F3"/>
<gene>
    <name evidence="1" type="ORF">BIW11_12660</name>
</gene>
<feature type="non-terminal residue" evidence="1">
    <location>
        <position position="1"/>
    </location>
</feature>
<sequence length="179" mass="20083">PANIGSHVLSLAQAVALQQLNAQLANKTRQRLIPRNMRDDAAFAHKPERAAEKDSTACLRGRARMQSLLRLQPFVRRFVLPYCARNRSHTNRNIPRTVAALKRQQEAAKSMFAPQKFANFLVVDFEATCRRDGPPPYPQLSDFCVEVSCLLDKQVAYPGKSTCPYLSYSTQVHLSTIVG</sequence>
<accession>A0A1V9X5F3</accession>
<comment type="caution">
    <text evidence="1">The sequence shown here is derived from an EMBL/GenBank/DDBJ whole genome shotgun (WGS) entry which is preliminary data.</text>
</comment>
<keyword evidence="2" id="KW-1185">Reference proteome</keyword>
<evidence type="ECO:0000313" key="2">
    <source>
        <dbReference type="Proteomes" id="UP000192247"/>
    </source>
</evidence>
<dbReference type="AlphaFoldDB" id="A0A1V9X5F3"/>
<reference evidence="1 2" key="1">
    <citation type="journal article" date="2017" name="Gigascience">
        <title>Draft genome of the honey bee ectoparasitic mite, Tropilaelaps mercedesae, is shaped by the parasitic life history.</title>
        <authorList>
            <person name="Dong X."/>
            <person name="Armstrong S.D."/>
            <person name="Xia D."/>
            <person name="Makepeace B.L."/>
            <person name="Darby A.C."/>
            <person name="Kadowaki T."/>
        </authorList>
    </citation>
    <scope>NUCLEOTIDE SEQUENCE [LARGE SCALE GENOMIC DNA]</scope>
    <source>
        <strain evidence="1">Wuxi-XJTLU</strain>
    </source>
</reference>
<dbReference type="Proteomes" id="UP000192247">
    <property type="component" value="Unassembled WGS sequence"/>
</dbReference>
<proteinExistence type="predicted"/>
<dbReference type="OrthoDB" id="448399at2759"/>